<dbReference type="PROSITE" id="PS50943">
    <property type="entry name" value="HTH_CROC1"/>
    <property type="match status" value="1"/>
</dbReference>
<dbReference type="SUPFAM" id="SSF101386">
    <property type="entry name" value="all-alpha NTP pyrophosphatases"/>
    <property type="match status" value="1"/>
</dbReference>
<dbReference type="SUPFAM" id="SSF47413">
    <property type="entry name" value="lambda repressor-like DNA-binding domains"/>
    <property type="match status" value="1"/>
</dbReference>
<dbReference type="Proteomes" id="UP000198647">
    <property type="component" value="Unassembled WGS sequence"/>
</dbReference>
<feature type="compositionally biased region" description="Basic and acidic residues" evidence="1">
    <location>
        <begin position="8"/>
        <end position="18"/>
    </location>
</feature>
<dbReference type="Pfam" id="PF01381">
    <property type="entry name" value="HTH_3"/>
    <property type="match status" value="1"/>
</dbReference>
<dbReference type="Gene3D" id="1.10.287.1080">
    <property type="entry name" value="MazG-like"/>
    <property type="match status" value="1"/>
</dbReference>
<organism evidence="3 4">
    <name type="scientific">Salimicrobium album</name>
    <dbReference type="NCBI Taxonomy" id="50717"/>
    <lineage>
        <taxon>Bacteria</taxon>
        <taxon>Bacillati</taxon>
        <taxon>Bacillota</taxon>
        <taxon>Bacilli</taxon>
        <taxon>Bacillales</taxon>
        <taxon>Bacillaceae</taxon>
        <taxon>Salimicrobium</taxon>
    </lineage>
</organism>
<accession>A0A1H3D759</accession>
<feature type="domain" description="HTH cro/C1-type" evidence="2">
    <location>
        <begin position="9"/>
        <end position="48"/>
    </location>
</feature>
<keyword evidence="4" id="KW-1185">Reference proteome</keyword>
<dbReference type="RefSeq" id="WP_093105790.1">
    <property type="nucleotide sequence ID" value="NZ_FNOS01000002.1"/>
</dbReference>
<dbReference type="InterPro" id="IPR001387">
    <property type="entry name" value="Cro/C1-type_HTH"/>
</dbReference>
<reference evidence="3 4" key="1">
    <citation type="submission" date="2016-10" db="EMBL/GenBank/DDBJ databases">
        <authorList>
            <person name="Varghese N."/>
            <person name="Submissions S."/>
        </authorList>
    </citation>
    <scope>NUCLEOTIDE SEQUENCE [LARGE SCALE GENOMIC DNA]</scope>
    <source>
        <strain evidence="3 4">DSM 20748</strain>
    </source>
</reference>
<name>A0A1H3D759_9BACI</name>
<dbReference type="CDD" id="cd00093">
    <property type="entry name" value="HTH_XRE"/>
    <property type="match status" value="1"/>
</dbReference>
<gene>
    <name evidence="3" type="ORF">SAMN04488081_0835</name>
</gene>
<dbReference type="Gene3D" id="1.10.260.40">
    <property type="entry name" value="lambda repressor-like DNA-binding domains"/>
    <property type="match status" value="1"/>
</dbReference>
<dbReference type="SMART" id="SM00530">
    <property type="entry name" value="HTH_XRE"/>
    <property type="match status" value="1"/>
</dbReference>
<evidence type="ECO:0000256" key="1">
    <source>
        <dbReference type="SAM" id="MobiDB-lite"/>
    </source>
</evidence>
<dbReference type="EMBL" id="FNOS01000002">
    <property type="protein sequence ID" value="SDX61584.1"/>
    <property type="molecule type" value="Genomic_DNA"/>
</dbReference>
<evidence type="ECO:0000313" key="3">
    <source>
        <dbReference type="EMBL" id="SDX61584.1"/>
    </source>
</evidence>
<evidence type="ECO:0000259" key="2">
    <source>
        <dbReference type="PROSITE" id="PS50943"/>
    </source>
</evidence>
<feature type="region of interest" description="Disordered" evidence="1">
    <location>
        <begin position="1"/>
        <end position="22"/>
    </location>
</feature>
<comment type="caution">
    <text evidence="3">The sequence shown here is derived from an EMBL/GenBank/DDBJ whole genome shotgun (WGS) entry which is preliminary data.</text>
</comment>
<evidence type="ECO:0000313" key="4">
    <source>
        <dbReference type="Proteomes" id="UP000198647"/>
    </source>
</evidence>
<dbReference type="InterPro" id="IPR010982">
    <property type="entry name" value="Lambda_DNA-bd_dom_sf"/>
</dbReference>
<protein>
    <submittedName>
        <fullName evidence="3">Helix-turn-helix domain-containing protein</fullName>
    </submittedName>
</protein>
<sequence>MKSKSGRKLKELRTERGQSQEQLSLDTFLSRESISKFETGERRIQPELTNHYIKQHNDPMLALHAVSEYMGWHIDPLDGPAADTHRTSIHMKLQEEMQEAAEALEQCSITMNPDYIASYERENIKNAAMEVADNIHASILYLAEICKSYDISWSEVWDDHQRKLQSRGYVKS</sequence>
<proteinExistence type="predicted"/>